<evidence type="ECO:0000313" key="3">
    <source>
        <dbReference type="Proteomes" id="UP001312865"/>
    </source>
</evidence>
<dbReference type="InterPro" id="IPR002925">
    <property type="entry name" value="Dienelactn_hydro"/>
</dbReference>
<protein>
    <submittedName>
        <fullName evidence="2">Dienelactone hydrolase family protein</fullName>
    </submittedName>
</protein>
<evidence type="ECO:0000259" key="1">
    <source>
        <dbReference type="Pfam" id="PF01738"/>
    </source>
</evidence>
<proteinExistence type="predicted"/>
<organism evidence="2 3">
    <name type="scientific">Bacillus spongiae</name>
    <dbReference type="NCBI Taxonomy" id="2683610"/>
    <lineage>
        <taxon>Bacteria</taxon>
        <taxon>Bacillati</taxon>
        <taxon>Bacillota</taxon>
        <taxon>Bacilli</taxon>
        <taxon>Bacillales</taxon>
        <taxon>Bacillaceae</taxon>
        <taxon>Bacillus</taxon>
    </lineage>
</organism>
<gene>
    <name evidence="2" type="ORF">WAK64_07090</name>
</gene>
<feature type="domain" description="Dienelactone hydrolase" evidence="1">
    <location>
        <begin position="11"/>
        <end position="194"/>
    </location>
</feature>
<dbReference type="InterPro" id="IPR051049">
    <property type="entry name" value="Dienelactone_hydrolase-like"/>
</dbReference>
<sequence>MIRIFNQSDTLIIVLHEIYGINQHILDYCEQLSSEGYDIVCPNLLETKVVFDYSKQEEAYQYFQRKIGFQTAQQKVREIVQLNREKYTNLFVVGFSIGATIAWLCSNEQEIAGIVGFYGSRIRDYVKIDPQCPVLLFFSEEEQSFNVEKVMEKIKHPNIELYREEGHHGFCDPYSLYYRNDLAQRTFDKTKAFLLEKIRLPR</sequence>
<dbReference type="Gene3D" id="3.40.50.1820">
    <property type="entry name" value="alpha/beta hydrolase"/>
    <property type="match status" value="1"/>
</dbReference>
<dbReference type="Proteomes" id="UP001312865">
    <property type="component" value="Unassembled WGS sequence"/>
</dbReference>
<dbReference type="PANTHER" id="PTHR46623:SF6">
    <property type="entry name" value="ALPHA_BETA-HYDROLASES SUPERFAMILY PROTEIN"/>
    <property type="match status" value="1"/>
</dbReference>
<dbReference type="InterPro" id="IPR029058">
    <property type="entry name" value="AB_hydrolase_fold"/>
</dbReference>
<comment type="caution">
    <text evidence="2">The sequence shown here is derived from an EMBL/GenBank/DDBJ whole genome shotgun (WGS) entry which is preliminary data.</text>
</comment>
<dbReference type="RefSeq" id="WP_336586249.1">
    <property type="nucleotide sequence ID" value="NZ_JBBAXC010000004.1"/>
</dbReference>
<dbReference type="GO" id="GO:0016787">
    <property type="term" value="F:hydrolase activity"/>
    <property type="evidence" value="ECO:0007669"/>
    <property type="project" value="UniProtKB-KW"/>
</dbReference>
<evidence type="ECO:0000313" key="2">
    <source>
        <dbReference type="EMBL" id="MEI5906823.1"/>
    </source>
</evidence>
<dbReference type="PANTHER" id="PTHR46623">
    <property type="entry name" value="CARBOXYMETHYLENEBUTENOLIDASE-RELATED"/>
    <property type="match status" value="1"/>
</dbReference>
<name>A0ABU8HCB3_9BACI</name>
<keyword evidence="2" id="KW-0378">Hydrolase</keyword>
<accession>A0ABU8HCB3</accession>
<dbReference type="SUPFAM" id="SSF53474">
    <property type="entry name" value="alpha/beta-Hydrolases"/>
    <property type="match status" value="1"/>
</dbReference>
<dbReference type="Pfam" id="PF01738">
    <property type="entry name" value="DLH"/>
    <property type="match status" value="1"/>
</dbReference>
<keyword evidence="3" id="KW-1185">Reference proteome</keyword>
<reference evidence="2 3" key="1">
    <citation type="journal article" date="2018" name="J. Microbiol.">
        <title>Bacillus spongiae sp. nov., isolated from sponge of Jeju Island.</title>
        <authorList>
            <person name="Lee G.E."/>
            <person name="Im W.T."/>
            <person name="Park J.S."/>
        </authorList>
    </citation>
    <scope>NUCLEOTIDE SEQUENCE [LARGE SCALE GENOMIC DNA]</scope>
    <source>
        <strain evidence="2 3">135PIL107-10</strain>
    </source>
</reference>
<dbReference type="EMBL" id="JBBAXC010000004">
    <property type="protein sequence ID" value="MEI5906823.1"/>
    <property type="molecule type" value="Genomic_DNA"/>
</dbReference>